<evidence type="ECO:0000313" key="1">
    <source>
        <dbReference type="EMBL" id="JAD55484.1"/>
    </source>
</evidence>
<accession>A0A0A9AUQ8</accession>
<organism evidence="1">
    <name type="scientific">Arundo donax</name>
    <name type="common">Giant reed</name>
    <name type="synonym">Donax arundinaceus</name>
    <dbReference type="NCBI Taxonomy" id="35708"/>
    <lineage>
        <taxon>Eukaryota</taxon>
        <taxon>Viridiplantae</taxon>
        <taxon>Streptophyta</taxon>
        <taxon>Embryophyta</taxon>
        <taxon>Tracheophyta</taxon>
        <taxon>Spermatophyta</taxon>
        <taxon>Magnoliopsida</taxon>
        <taxon>Liliopsida</taxon>
        <taxon>Poales</taxon>
        <taxon>Poaceae</taxon>
        <taxon>PACMAD clade</taxon>
        <taxon>Arundinoideae</taxon>
        <taxon>Arundineae</taxon>
        <taxon>Arundo</taxon>
    </lineage>
</organism>
<reference evidence="1" key="2">
    <citation type="journal article" date="2015" name="Data Brief">
        <title>Shoot transcriptome of the giant reed, Arundo donax.</title>
        <authorList>
            <person name="Barrero R.A."/>
            <person name="Guerrero F.D."/>
            <person name="Moolhuijzen P."/>
            <person name="Goolsby J.A."/>
            <person name="Tidwell J."/>
            <person name="Bellgard S.E."/>
            <person name="Bellgard M.I."/>
        </authorList>
    </citation>
    <scope>NUCLEOTIDE SEQUENCE</scope>
    <source>
        <tissue evidence="1">Shoot tissue taken approximately 20 cm above the soil surface</tissue>
    </source>
</reference>
<dbReference type="EMBL" id="GBRH01242411">
    <property type="protein sequence ID" value="JAD55484.1"/>
    <property type="molecule type" value="Transcribed_RNA"/>
</dbReference>
<dbReference type="AlphaFoldDB" id="A0A0A9AUQ8"/>
<name>A0A0A9AUQ8_ARUDO</name>
<sequence>MFLLYKRQNIYWDFPQLQMTTSSPTTSET</sequence>
<proteinExistence type="predicted"/>
<reference evidence="1" key="1">
    <citation type="submission" date="2014-09" db="EMBL/GenBank/DDBJ databases">
        <authorList>
            <person name="Magalhaes I.L.F."/>
            <person name="Oliveira U."/>
            <person name="Santos F.R."/>
            <person name="Vidigal T.H.D.A."/>
            <person name="Brescovit A.D."/>
            <person name="Santos A.J."/>
        </authorList>
    </citation>
    <scope>NUCLEOTIDE SEQUENCE</scope>
    <source>
        <tissue evidence="1">Shoot tissue taken approximately 20 cm above the soil surface</tissue>
    </source>
</reference>
<protein>
    <submittedName>
        <fullName evidence="1">Uncharacterized protein</fullName>
    </submittedName>
</protein>